<feature type="region of interest" description="Disordered" evidence="1">
    <location>
        <begin position="142"/>
        <end position="161"/>
    </location>
</feature>
<gene>
    <name evidence="2" type="ORF">FM101_03020</name>
</gene>
<protein>
    <submittedName>
        <fullName evidence="2">Uncharacterized protein</fullName>
    </submittedName>
</protein>
<sequence>MSDGPLARLRLGLDVPGLWTVVEVADAVVVSHPDVEGFFRPNLVVRRTLDHRSLPEISAAALKTALLTLENCHVFANEPMILNGHPARAQRFVCDAGGYSLVVDRWLTTDGVSAIELTASYSVVQSLDMTLAMSNIAASLRVEPSEETEAGASPAERSPRLDDFAGGVAGQPLETLDRFSSGQHYVSEGPVLSLSTINFLTERSGERRVGRLEWKRYANEVDELRRSGLMDSSGRFSGELLSYLIPVRTCRFTLQCAGEQPGEGSHLTLWVGDGAVLVAAGSSHAALVFGNPEGRVPEGYARLDLVGMEGVPGVVASWAGVAPAYSVPARSPEVHGEALNRRMEGKTPVPRDDAALRRMWDQPWFRWSWRIEPLGAGADLLNAAAAGHYLPVAVADGAVALGALKSGDLWDGLVHTYVSALAELPPREASGEAHRGGNQRGRD</sequence>
<dbReference type="AlphaFoldDB" id="A0A1R4FAM5"/>
<name>A0A1R4FAM5_9MICC</name>
<dbReference type="Gene3D" id="3.40.1000.10">
    <property type="entry name" value="Mog1/PsbP, alpha/beta/alpha sandwich"/>
    <property type="match status" value="1"/>
</dbReference>
<dbReference type="Proteomes" id="UP000195913">
    <property type="component" value="Unassembled WGS sequence"/>
</dbReference>
<evidence type="ECO:0000313" key="2">
    <source>
        <dbReference type="EMBL" id="SJM52901.1"/>
    </source>
</evidence>
<accession>A0A1R4FAM5</accession>
<proteinExistence type="predicted"/>
<evidence type="ECO:0000313" key="3">
    <source>
        <dbReference type="Proteomes" id="UP000195913"/>
    </source>
</evidence>
<keyword evidence="3" id="KW-1185">Reference proteome</keyword>
<reference evidence="2 3" key="1">
    <citation type="submission" date="2017-02" db="EMBL/GenBank/DDBJ databases">
        <authorList>
            <person name="Peterson S.W."/>
        </authorList>
    </citation>
    <scope>NUCLEOTIDE SEQUENCE [LARGE SCALE GENOMIC DNA]</scope>
    <source>
        <strain evidence="2 3">B Ar 00.02</strain>
    </source>
</reference>
<organism evidence="2 3">
    <name type="scientific">Arthrobacter rhombi</name>
    <dbReference type="NCBI Taxonomy" id="71253"/>
    <lineage>
        <taxon>Bacteria</taxon>
        <taxon>Bacillati</taxon>
        <taxon>Actinomycetota</taxon>
        <taxon>Actinomycetes</taxon>
        <taxon>Micrococcales</taxon>
        <taxon>Micrococcaceae</taxon>
        <taxon>Arthrobacter</taxon>
    </lineage>
</organism>
<evidence type="ECO:0000256" key="1">
    <source>
        <dbReference type="SAM" id="MobiDB-lite"/>
    </source>
</evidence>
<dbReference type="EMBL" id="FUHW01000014">
    <property type="protein sequence ID" value="SJM52901.1"/>
    <property type="molecule type" value="Genomic_DNA"/>
</dbReference>